<evidence type="ECO:0000313" key="6">
    <source>
        <dbReference type="Proteomes" id="UP001500889"/>
    </source>
</evidence>
<dbReference type="GO" id="GO:0009306">
    <property type="term" value="P:protein secretion"/>
    <property type="evidence" value="ECO:0007669"/>
    <property type="project" value="InterPro"/>
</dbReference>
<dbReference type="CDD" id="cd00238">
    <property type="entry name" value="ERp29c"/>
    <property type="match status" value="1"/>
</dbReference>
<dbReference type="SUPFAM" id="SSF47933">
    <property type="entry name" value="ERP29 C domain-like"/>
    <property type="match status" value="1"/>
</dbReference>
<gene>
    <name evidence="5" type="ORF">DMAD_05042</name>
</gene>
<dbReference type="PANTHER" id="PTHR12211:SF0">
    <property type="entry name" value="ENDOPLASMIC RETICULUM RESIDENT PROTEIN 29"/>
    <property type="match status" value="1"/>
</dbReference>
<dbReference type="Pfam" id="PF07749">
    <property type="entry name" value="ERp29"/>
    <property type="match status" value="1"/>
</dbReference>
<dbReference type="EMBL" id="AP029267">
    <property type="protein sequence ID" value="BFG06590.1"/>
    <property type="molecule type" value="Genomic_DNA"/>
</dbReference>
<feature type="chain" id="PRO_5043403837" evidence="2">
    <location>
        <begin position="22"/>
        <end position="261"/>
    </location>
</feature>
<evidence type="ECO:0000259" key="3">
    <source>
        <dbReference type="Pfam" id="PF07749"/>
    </source>
</evidence>
<keyword evidence="2" id="KW-0732">Signal</keyword>
<reference evidence="5 6" key="1">
    <citation type="submission" date="2024-02" db="EMBL/GenBank/DDBJ databases">
        <title>A chromosome-level genome assembly of Drosophila madeirensis, a fruit fly species endemic to Madeira island.</title>
        <authorList>
            <person name="Tomihara K."/>
            <person name="Llopart A."/>
            <person name="Yamamoto D."/>
        </authorList>
    </citation>
    <scope>NUCLEOTIDE SEQUENCE [LARGE SCALE GENOMIC DNA]</scope>
    <source>
        <strain evidence="5 6">RF1</strain>
    </source>
</reference>
<dbReference type="Pfam" id="PF07912">
    <property type="entry name" value="ERp29_N"/>
    <property type="match status" value="1"/>
</dbReference>
<evidence type="ECO:0000256" key="1">
    <source>
        <dbReference type="ARBA" id="ARBA00022824"/>
    </source>
</evidence>
<keyword evidence="6" id="KW-1185">Reference proteome</keyword>
<dbReference type="InterPro" id="IPR036249">
    <property type="entry name" value="Thioredoxin-like_sf"/>
</dbReference>
<evidence type="ECO:0000313" key="5">
    <source>
        <dbReference type="EMBL" id="BFG06590.1"/>
    </source>
</evidence>
<dbReference type="Gene3D" id="1.20.1150.12">
    <property type="entry name" value="Endoplasmic reticulum resident protein 29, C-terminal domain"/>
    <property type="match status" value="1"/>
</dbReference>
<evidence type="ECO:0000259" key="4">
    <source>
        <dbReference type="Pfam" id="PF07912"/>
    </source>
</evidence>
<dbReference type="PANTHER" id="PTHR12211">
    <property type="entry name" value="ENDOPLASMIC RETICULUM PROTEIN ERP29"/>
    <property type="match status" value="1"/>
</dbReference>
<dbReference type="InterPro" id="IPR011679">
    <property type="entry name" value="ERp29_C"/>
</dbReference>
<dbReference type="InterPro" id="IPR016855">
    <property type="entry name" value="ERp29"/>
</dbReference>
<keyword evidence="1" id="KW-0256">Endoplasmic reticulum</keyword>
<sequence length="261" mass="29324">MMRILVSLLLAALLARNATWAISCAGCVDLDEINFKNTVERFPFAVVKFDIAFPYGEKHEAFAALSKAAHRVTGELLVATVGIKDYGELENKALGERFEVDDKNFPAILLFKGSVEQYVKFPSHLEVTLDNLKAFVSSNTPLYIGRDGCLKEFNDAIQNYANLPDEAQLSLIEDLETQQGNLSKPEEKLSGKYYLLYMRKINENGYGFLEEETKRLLRLKAGKVTAAKKLELQQKLNILEAFRVHNITKVAPEKGSSKEDL</sequence>
<dbReference type="GO" id="GO:0005788">
    <property type="term" value="C:endoplasmic reticulum lumen"/>
    <property type="evidence" value="ECO:0007669"/>
    <property type="project" value="InterPro"/>
</dbReference>
<dbReference type="SUPFAM" id="SSF52833">
    <property type="entry name" value="Thioredoxin-like"/>
    <property type="match status" value="1"/>
</dbReference>
<accession>A0AAU9GG17</accession>
<organism evidence="5 6">
    <name type="scientific">Drosophila madeirensis</name>
    <name type="common">Fruit fly</name>
    <dbReference type="NCBI Taxonomy" id="30013"/>
    <lineage>
        <taxon>Eukaryota</taxon>
        <taxon>Metazoa</taxon>
        <taxon>Ecdysozoa</taxon>
        <taxon>Arthropoda</taxon>
        <taxon>Hexapoda</taxon>
        <taxon>Insecta</taxon>
        <taxon>Pterygota</taxon>
        <taxon>Neoptera</taxon>
        <taxon>Endopterygota</taxon>
        <taxon>Diptera</taxon>
        <taxon>Brachycera</taxon>
        <taxon>Muscomorpha</taxon>
        <taxon>Ephydroidea</taxon>
        <taxon>Drosophilidae</taxon>
        <taxon>Drosophila</taxon>
        <taxon>Sophophora</taxon>
    </lineage>
</organism>
<evidence type="ECO:0000256" key="2">
    <source>
        <dbReference type="SAM" id="SignalP"/>
    </source>
</evidence>
<feature type="signal peptide" evidence="2">
    <location>
        <begin position="1"/>
        <end position="21"/>
    </location>
</feature>
<feature type="domain" description="Endoplasmic reticulum resident protein 29 C-terminal" evidence="3">
    <location>
        <begin position="148"/>
        <end position="242"/>
    </location>
</feature>
<proteinExistence type="predicted"/>
<name>A0AAU9GG17_DROMD</name>
<dbReference type="Proteomes" id="UP001500889">
    <property type="component" value="Chromosome E"/>
</dbReference>
<feature type="domain" description="ERp29 N-terminal" evidence="4">
    <location>
        <begin position="23"/>
        <end position="147"/>
    </location>
</feature>
<dbReference type="InterPro" id="IPR012883">
    <property type="entry name" value="ERp29_N"/>
</dbReference>
<dbReference type="Gene3D" id="3.40.30.10">
    <property type="entry name" value="Glutaredoxin"/>
    <property type="match status" value="1"/>
</dbReference>
<dbReference type="AlphaFoldDB" id="A0AAU9GG17"/>
<protein>
    <submittedName>
        <fullName evidence="5">Protein windbeutel</fullName>
    </submittedName>
</protein>
<dbReference type="InterPro" id="IPR036356">
    <property type="entry name" value="ERp29_C_sf"/>
</dbReference>